<dbReference type="AlphaFoldDB" id="A0A540X9R5"/>
<evidence type="ECO:0000313" key="2">
    <source>
        <dbReference type="Proteomes" id="UP000315369"/>
    </source>
</evidence>
<dbReference type="RefSeq" id="WP_141640385.1">
    <property type="nucleotide sequence ID" value="NZ_VIFM01000002.1"/>
</dbReference>
<comment type="caution">
    <text evidence="1">The sequence shown here is derived from an EMBL/GenBank/DDBJ whole genome shotgun (WGS) entry which is preliminary data.</text>
</comment>
<accession>A0A540X9R5</accession>
<protein>
    <submittedName>
        <fullName evidence="1">Uncharacterized protein</fullName>
    </submittedName>
</protein>
<dbReference type="OrthoDB" id="5383387at2"/>
<evidence type="ECO:0000313" key="1">
    <source>
        <dbReference type="EMBL" id="TQF17868.1"/>
    </source>
</evidence>
<gene>
    <name evidence="1" type="ORF">FJV41_00530</name>
</gene>
<dbReference type="EMBL" id="VIFM01000002">
    <property type="protein sequence ID" value="TQF17868.1"/>
    <property type="molecule type" value="Genomic_DNA"/>
</dbReference>
<reference evidence="1 2" key="1">
    <citation type="submission" date="2019-06" db="EMBL/GenBank/DDBJ databases">
        <authorList>
            <person name="Livingstone P."/>
            <person name="Whitworth D."/>
        </authorList>
    </citation>
    <scope>NUCLEOTIDE SEQUENCE [LARGE SCALE GENOMIC DNA]</scope>
    <source>
        <strain evidence="1 2">AM401</strain>
    </source>
</reference>
<sequence length="229" mass="25465">MRAPVSFFLTPPEGLAGVLTPTRLAAMRATVAEGLEDPEEDDDDVLLLELMDHLSRHGADTVTRLPERLEDGVWDLLDVLADELVHLDEDTRGEPLELATQLHPSEYDLQAAEAVVGASCPEPIQRLWRFTVSGRMPGKDGPMGRGFKRVYPALGFWTGTEVRQLREGLREHLAGAPDYKPLLRSARMRAWFQRKLSLARRGDPARALDAATHALDKASRQGLGLLFIR</sequence>
<name>A0A540X9R5_9BACT</name>
<dbReference type="Proteomes" id="UP000315369">
    <property type="component" value="Unassembled WGS sequence"/>
</dbReference>
<organism evidence="1 2">
    <name type="scientific">Myxococcus llanfairpwllgwyngyllgogerychwyrndrobwllllantysiliogogogochensis</name>
    <dbReference type="NCBI Taxonomy" id="2590453"/>
    <lineage>
        <taxon>Bacteria</taxon>
        <taxon>Pseudomonadati</taxon>
        <taxon>Myxococcota</taxon>
        <taxon>Myxococcia</taxon>
        <taxon>Myxococcales</taxon>
        <taxon>Cystobacterineae</taxon>
        <taxon>Myxococcaceae</taxon>
        <taxon>Myxococcus</taxon>
    </lineage>
</organism>
<keyword evidence="2" id="KW-1185">Reference proteome</keyword>
<proteinExistence type="predicted"/>